<dbReference type="InterPro" id="IPR036388">
    <property type="entry name" value="WH-like_DNA-bd_sf"/>
</dbReference>
<dbReference type="GO" id="GO:0003700">
    <property type="term" value="F:DNA-binding transcription factor activity"/>
    <property type="evidence" value="ECO:0007669"/>
    <property type="project" value="InterPro"/>
</dbReference>
<evidence type="ECO:0000313" key="6">
    <source>
        <dbReference type="EMBL" id="RKG39029.1"/>
    </source>
</evidence>
<comment type="similarity">
    <text evidence="1">Belongs to the LysR transcriptional regulatory family.</text>
</comment>
<dbReference type="AlphaFoldDB" id="A0A3A8EY43"/>
<dbReference type="InterPro" id="IPR058163">
    <property type="entry name" value="LysR-type_TF_proteobact-type"/>
</dbReference>
<keyword evidence="2" id="KW-0805">Transcription regulation</keyword>
<reference evidence="6 7" key="1">
    <citation type="submission" date="2018-09" db="EMBL/GenBank/DDBJ databases">
        <title>The draft genome of Acinetobacter spp. strains.</title>
        <authorList>
            <person name="Qin J."/>
            <person name="Feng Y."/>
            <person name="Zong Z."/>
        </authorList>
    </citation>
    <scope>NUCLEOTIDE SEQUENCE [LARGE SCALE GENOMIC DNA]</scope>
    <source>
        <strain evidence="6 7">WCHAc060115</strain>
    </source>
</reference>
<dbReference type="PANTHER" id="PTHR30537">
    <property type="entry name" value="HTH-TYPE TRANSCRIPTIONAL REGULATOR"/>
    <property type="match status" value="1"/>
</dbReference>
<dbReference type="GO" id="GO:0043565">
    <property type="term" value="F:sequence-specific DNA binding"/>
    <property type="evidence" value="ECO:0007669"/>
    <property type="project" value="TreeGrafter"/>
</dbReference>
<dbReference type="Proteomes" id="UP000280405">
    <property type="component" value="Unassembled WGS sequence"/>
</dbReference>
<feature type="domain" description="HTH lysR-type" evidence="5">
    <location>
        <begin position="5"/>
        <end position="62"/>
    </location>
</feature>
<keyword evidence="7" id="KW-1185">Reference proteome</keyword>
<name>A0A3A8EY43_9GAMM</name>
<gene>
    <name evidence="6" type="ORF">D7V20_05600</name>
</gene>
<dbReference type="InterPro" id="IPR036390">
    <property type="entry name" value="WH_DNA-bd_sf"/>
</dbReference>
<evidence type="ECO:0000313" key="7">
    <source>
        <dbReference type="Proteomes" id="UP000280405"/>
    </source>
</evidence>
<evidence type="ECO:0000256" key="1">
    <source>
        <dbReference type="ARBA" id="ARBA00009437"/>
    </source>
</evidence>
<sequence>MYRLPPLNALRVFEAVARLGSVRRAADELCVTPPAISHQIAKLEEHLGQALFIRRGRTLLLTETACNYLTEIRPTLQAISRATLVASKDNTRETLTISAPPTLISKWLLPRLTQFFELFPEYDVRLVDRMTLDLEEQSIDVAIEYRFEEIAHFSTQQLFDDQIVALASPTFVKQHHLFTMDKLEGLTLIETERRLNSWRSLLAHYPWVNQQRYLSVGYSLQAFDAAELGLGVALGNLINAQDMIASEKLCVPFEIDKESIPPLPHYYLSIPPYKERWSRVSNFVDWITSLSISKN</sequence>
<dbReference type="InterPro" id="IPR005119">
    <property type="entry name" value="LysR_subst-bd"/>
</dbReference>
<dbReference type="GO" id="GO:0006351">
    <property type="term" value="P:DNA-templated transcription"/>
    <property type="evidence" value="ECO:0007669"/>
    <property type="project" value="TreeGrafter"/>
</dbReference>
<evidence type="ECO:0000259" key="5">
    <source>
        <dbReference type="PROSITE" id="PS50931"/>
    </source>
</evidence>
<dbReference type="PANTHER" id="PTHR30537:SF74">
    <property type="entry name" value="HTH-TYPE TRANSCRIPTIONAL REGULATOR TRPI"/>
    <property type="match status" value="1"/>
</dbReference>
<dbReference type="FunFam" id="1.10.10.10:FF:000038">
    <property type="entry name" value="Glycine cleavage system transcriptional activator"/>
    <property type="match status" value="1"/>
</dbReference>
<organism evidence="6 7">
    <name type="scientific">Acinetobacter rongchengensis</name>
    <dbReference type="NCBI Taxonomy" id="2419601"/>
    <lineage>
        <taxon>Bacteria</taxon>
        <taxon>Pseudomonadati</taxon>
        <taxon>Pseudomonadota</taxon>
        <taxon>Gammaproteobacteria</taxon>
        <taxon>Moraxellales</taxon>
        <taxon>Moraxellaceae</taxon>
        <taxon>Acinetobacter</taxon>
    </lineage>
</organism>
<evidence type="ECO:0000256" key="3">
    <source>
        <dbReference type="ARBA" id="ARBA00023125"/>
    </source>
</evidence>
<proteinExistence type="inferred from homology"/>
<dbReference type="PROSITE" id="PS50931">
    <property type="entry name" value="HTH_LYSR"/>
    <property type="match status" value="1"/>
</dbReference>
<dbReference type="EMBL" id="RAXT01000007">
    <property type="protein sequence ID" value="RKG39029.1"/>
    <property type="molecule type" value="Genomic_DNA"/>
</dbReference>
<evidence type="ECO:0000256" key="2">
    <source>
        <dbReference type="ARBA" id="ARBA00023015"/>
    </source>
</evidence>
<dbReference type="Gene3D" id="1.10.10.10">
    <property type="entry name" value="Winged helix-like DNA-binding domain superfamily/Winged helix DNA-binding domain"/>
    <property type="match status" value="1"/>
</dbReference>
<dbReference type="SUPFAM" id="SSF46785">
    <property type="entry name" value="Winged helix' DNA-binding domain"/>
    <property type="match status" value="1"/>
</dbReference>
<dbReference type="Pfam" id="PF00126">
    <property type="entry name" value="HTH_1"/>
    <property type="match status" value="1"/>
</dbReference>
<comment type="caution">
    <text evidence="6">The sequence shown here is derived from an EMBL/GenBank/DDBJ whole genome shotgun (WGS) entry which is preliminary data.</text>
</comment>
<dbReference type="SUPFAM" id="SSF53850">
    <property type="entry name" value="Periplasmic binding protein-like II"/>
    <property type="match status" value="1"/>
</dbReference>
<keyword evidence="3" id="KW-0238">DNA-binding</keyword>
<accession>A0A3A8EY43</accession>
<dbReference type="RefSeq" id="WP_120383341.1">
    <property type="nucleotide sequence ID" value="NZ_RAXT01000007.1"/>
</dbReference>
<keyword evidence="4" id="KW-0804">Transcription</keyword>
<evidence type="ECO:0000256" key="4">
    <source>
        <dbReference type="ARBA" id="ARBA00023163"/>
    </source>
</evidence>
<dbReference type="Pfam" id="PF03466">
    <property type="entry name" value="LysR_substrate"/>
    <property type="match status" value="1"/>
</dbReference>
<dbReference type="Gene3D" id="3.40.190.10">
    <property type="entry name" value="Periplasmic binding protein-like II"/>
    <property type="match status" value="2"/>
</dbReference>
<dbReference type="PRINTS" id="PR00039">
    <property type="entry name" value="HTHLYSR"/>
</dbReference>
<dbReference type="OrthoDB" id="5526340at2"/>
<dbReference type="InterPro" id="IPR000847">
    <property type="entry name" value="LysR_HTH_N"/>
</dbReference>
<protein>
    <submittedName>
        <fullName evidence="6">LysR family transcriptional regulator</fullName>
    </submittedName>
</protein>